<feature type="region of interest" description="Disordered" evidence="8">
    <location>
        <begin position="33"/>
        <end position="55"/>
    </location>
</feature>
<keyword evidence="4" id="KW-0288">FMN</keyword>
<protein>
    <submittedName>
        <fullName evidence="12">Uncharacterized protein</fullName>
    </submittedName>
</protein>
<accession>A0A3M7KYM6</accession>
<feature type="transmembrane region" description="Helical" evidence="9">
    <location>
        <begin position="125"/>
        <end position="146"/>
    </location>
</feature>
<evidence type="ECO:0000256" key="3">
    <source>
        <dbReference type="ARBA" id="ARBA00022630"/>
    </source>
</evidence>
<keyword evidence="6" id="KW-0521">NADP</keyword>
<dbReference type="Pfam" id="PF11833">
    <property type="entry name" value="CPP1-like"/>
    <property type="match status" value="1"/>
</dbReference>
<dbReference type="InterPro" id="IPR023173">
    <property type="entry name" value="NADPH_Cyt_P450_Rdtase_alpha"/>
</dbReference>
<dbReference type="PANTHER" id="PTHR19384">
    <property type="entry name" value="NITRIC OXIDE SYNTHASE-RELATED"/>
    <property type="match status" value="1"/>
</dbReference>
<comment type="caution">
    <text evidence="12">The sequence shown here is derived from an EMBL/GenBank/DDBJ whole genome shotgun (WGS) entry which is preliminary data.</text>
</comment>
<dbReference type="Pfam" id="PF00667">
    <property type="entry name" value="FAD_binding_1"/>
    <property type="match status" value="2"/>
</dbReference>
<dbReference type="InterPro" id="IPR039261">
    <property type="entry name" value="FNR_nucleotide-bd"/>
</dbReference>
<dbReference type="Gene3D" id="2.40.30.10">
    <property type="entry name" value="Translation factors"/>
    <property type="match status" value="1"/>
</dbReference>
<comment type="cofactor">
    <cofactor evidence="1">
        <name>FMN</name>
        <dbReference type="ChEBI" id="CHEBI:58210"/>
    </cofactor>
</comment>
<evidence type="ECO:0000256" key="7">
    <source>
        <dbReference type="ARBA" id="ARBA00023002"/>
    </source>
</evidence>
<evidence type="ECO:0000313" key="13">
    <source>
        <dbReference type="Proteomes" id="UP000279271"/>
    </source>
</evidence>
<dbReference type="EMBL" id="QOKY01000172">
    <property type="protein sequence ID" value="RMZ54914.1"/>
    <property type="molecule type" value="Genomic_DNA"/>
</dbReference>
<keyword evidence="3" id="KW-0285">Flavoprotein</keyword>
<dbReference type="PANTHER" id="PTHR19384:SF128">
    <property type="entry name" value="NADPH OXIDOREDUCTASE A"/>
    <property type="match status" value="1"/>
</dbReference>
<dbReference type="InterPro" id="IPR029039">
    <property type="entry name" value="Flavoprotein-like_sf"/>
</dbReference>
<evidence type="ECO:0000256" key="4">
    <source>
        <dbReference type="ARBA" id="ARBA00022643"/>
    </source>
</evidence>
<dbReference type="Gene3D" id="3.40.50.80">
    <property type="entry name" value="Nucleotide-binding domain of ferredoxin-NADP reductase (FNR) module"/>
    <property type="match status" value="1"/>
</dbReference>
<dbReference type="Proteomes" id="UP000279271">
    <property type="component" value="Unassembled WGS sequence"/>
</dbReference>
<proteinExistence type="predicted"/>
<dbReference type="InterPro" id="IPR017927">
    <property type="entry name" value="FAD-bd_FR_type"/>
</dbReference>
<evidence type="ECO:0000313" key="12">
    <source>
        <dbReference type="EMBL" id="RMZ54914.1"/>
    </source>
</evidence>
<feature type="transmembrane region" description="Helical" evidence="9">
    <location>
        <begin position="67"/>
        <end position="85"/>
    </location>
</feature>
<dbReference type="PROSITE" id="PS50902">
    <property type="entry name" value="FLAVODOXIN_LIKE"/>
    <property type="match status" value="1"/>
</dbReference>
<dbReference type="PROSITE" id="PS51384">
    <property type="entry name" value="FAD_FR"/>
    <property type="match status" value="1"/>
</dbReference>
<evidence type="ECO:0000256" key="2">
    <source>
        <dbReference type="ARBA" id="ARBA00001974"/>
    </source>
</evidence>
<comment type="cofactor">
    <cofactor evidence="2">
        <name>FAD</name>
        <dbReference type="ChEBI" id="CHEBI:57692"/>
    </cofactor>
</comment>
<evidence type="ECO:0000256" key="8">
    <source>
        <dbReference type="SAM" id="MobiDB-lite"/>
    </source>
</evidence>
<evidence type="ECO:0000256" key="9">
    <source>
        <dbReference type="SAM" id="Phobius"/>
    </source>
</evidence>
<sequence>MRVEGAYDSLFMHLMRTRLAGDTAVPNKVKYADVRPRPKPKSKERSKPQPLPGGFATVSTLSDTQTASVVGVFVALGAWSLLQGLTEPNALAAANSIPGLQLALGTGSAIYILRDRKKVGLGRAVAITGAGLLLGTLVGGAVQSWLHVEMLPLWVGWKGGRVEWRVGLVAGPEETGFGAYLRDLSVGVPTHGVPAPQTFEETSFEAYLRAAAFKSQDHAEAGSASGEAESAPPTARPVTIVFGTEYGFSKEIAERLADRLREAGEGYWPVVLDMADHAEGVPPLTKQQALAVVCSTQGDGVPPAEARGFCAWLASLEAAEFKGVPFSVCALGDTTYTHFCRCGRSIDAWLESAGGTRFAPRAEINREDYAAVDAWIDAVISSLGTLDLRTVEELEGSDALAFLSPELGSGQTKRKGWSRNRPYLATVSAVEGLCALRGPDDKNTVRVEISLGESGLQYLPGDALGVWPSNDPQARADGAVEDLVLALGAKGDLLVQVPKWHYTDPRLPEGATSMTLRDALTRCYDLRQPRTELFALLRDSLQGKPGCGTDGSSCGGDAADGSAACVVGCLADKLDLLAGFLGDAERAEAYLAPRHVIDVLADFRPARPRPADVLGTLRQLAPRLYSISSSQLEGAAGVQATVAVVRYESLGAERLGVASTDLAERLGPGAALPIYIHTNPDFRLPSDPSKPIVMVGPGTGLAPFRSFLMERRLLAKPSVGALGEALLFFGCRRRDQDYLYGSQLEAWAQEGSIQLFTAFSREDPEKKVYVQQRLVEAGAMVWAALQAGGHFYVCGDAAAMAGQVEEALLGVIAQHSARTPQEARQVLDGMTREGRYQRDVWF</sequence>
<evidence type="ECO:0000256" key="6">
    <source>
        <dbReference type="ARBA" id="ARBA00022857"/>
    </source>
</evidence>
<keyword evidence="5" id="KW-0274">FAD</keyword>
<dbReference type="GO" id="GO:0005829">
    <property type="term" value="C:cytosol"/>
    <property type="evidence" value="ECO:0007669"/>
    <property type="project" value="TreeGrafter"/>
</dbReference>
<dbReference type="Gene3D" id="1.20.990.10">
    <property type="entry name" value="NADPH-cytochrome p450 Reductase, Chain A, domain 3"/>
    <property type="match status" value="1"/>
</dbReference>
<feature type="transmembrane region" description="Helical" evidence="9">
    <location>
        <begin position="91"/>
        <end position="113"/>
    </location>
</feature>
<dbReference type="GO" id="GO:0016491">
    <property type="term" value="F:oxidoreductase activity"/>
    <property type="evidence" value="ECO:0007669"/>
    <property type="project" value="UniProtKB-KW"/>
</dbReference>
<evidence type="ECO:0000259" key="10">
    <source>
        <dbReference type="PROSITE" id="PS50902"/>
    </source>
</evidence>
<feature type="domain" description="Flavodoxin-like" evidence="10">
    <location>
        <begin position="238"/>
        <end position="380"/>
    </location>
</feature>
<dbReference type="SUPFAM" id="SSF52218">
    <property type="entry name" value="Flavoproteins"/>
    <property type="match status" value="1"/>
</dbReference>
<dbReference type="FunFam" id="3.40.50.80:FF:000001">
    <property type="entry name" value="NADPH--cytochrome P450 reductase 1"/>
    <property type="match status" value="1"/>
</dbReference>
<feature type="domain" description="FAD-binding FR-type" evidence="11">
    <location>
        <begin position="420"/>
        <end position="685"/>
    </location>
</feature>
<dbReference type="Pfam" id="PF00175">
    <property type="entry name" value="NAD_binding_1"/>
    <property type="match status" value="1"/>
</dbReference>
<reference evidence="13" key="1">
    <citation type="journal article" date="2018" name="Algal Res.">
        <title>Characterization of plant carbon substrate utilization by Auxenochlorella protothecoides.</title>
        <authorList>
            <person name="Vogler B.W."/>
            <person name="Starkenburg S.R."/>
            <person name="Sudasinghe N."/>
            <person name="Schambach J.Y."/>
            <person name="Rollin J.A."/>
            <person name="Pattathil S."/>
            <person name="Barry A.N."/>
        </authorList>
    </citation>
    <scope>NUCLEOTIDE SEQUENCE [LARGE SCALE GENOMIC DNA]</scope>
    <source>
        <strain evidence="13">UTEX 25</strain>
    </source>
</reference>
<keyword evidence="9" id="KW-1133">Transmembrane helix</keyword>
<keyword evidence="7" id="KW-0560">Oxidoreductase</keyword>
<dbReference type="InterPro" id="IPR017938">
    <property type="entry name" value="Riboflavin_synthase-like_b-brl"/>
</dbReference>
<dbReference type="PRINTS" id="PR00371">
    <property type="entry name" value="FPNCR"/>
</dbReference>
<dbReference type="AlphaFoldDB" id="A0A3M7KYM6"/>
<dbReference type="Gene3D" id="3.40.50.360">
    <property type="match status" value="1"/>
</dbReference>
<dbReference type="GO" id="GO:0010181">
    <property type="term" value="F:FMN binding"/>
    <property type="evidence" value="ECO:0007669"/>
    <property type="project" value="InterPro"/>
</dbReference>
<dbReference type="InterPro" id="IPR001433">
    <property type="entry name" value="OxRdtase_FAD/NAD-bd"/>
</dbReference>
<keyword evidence="9" id="KW-0812">Transmembrane</keyword>
<dbReference type="SUPFAM" id="SSF63380">
    <property type="entry name" value="Riboflavin synthase domain-like"/>
    <property type="match status" value="1"/>
</dbReference>
<dbReference type="Pfam" id="PF00258">
    <property type="entry name" value="Flavodoxin_1"/>
    <property type="match status" value="1"/>
</dbReference>
<dbReference type="InterPro" id="IPR003097">
    <property type="entry name" value="CysJ-like_FAD-binding"/>
</dbReference>
<dbReference type="SUPFAM" id="SSF52343">
    <property type="entry name" value="Ferredoxin reductase-like, C-terminal NADP-linked domain"/>
    <property type="match status" value="1"/>
</dbReference>
<gene>
    <name evidence="12" type="ORF">APUTEX25_000431</name>
</gene>
<evidence type="ECO:0000256" key="5">
    <source>
        <dbReference type="ARBA" id="ARBA00022827"/>
    </source>
</evidence>
<dbReference type="InterPro" id="IPR021788">
    <property type="entry name" value="CPP1-like"/>
</dbReference>
<dbReference type="InterPro" id="IPR008254">
    <property type="entry name" value="Flavodoxin/NO_synth"/>
</dbReference>
<organism evidence="12 13">
    <name type="scientific">Auxenochlorella protothecoides</name>
    <name type="common">Green microalga</name>
    <name type="synonym">Chlorella protothecoides</name>
    <dbReference type="NCBI Taxonomy" id="3075"/>
    <lineage>
        <taxon>Eukaryota</taxon>
        <taxon>Viridiplantae</taxon>
        <taxon>Chlorophyta</taxon>
        <taxon>core chlorophytes</taxon>
        <taxon>Trebouxiophyceae</taxon>
        <taxon>Chlorellales</taxon>
        <taxon>Chlorellaceae</taxon>
        <taxon>Auxenochlorella</taxon>
    </lineage>
</organism>
<name>A0A3M7KYM6_AUXPR</name>
<evidence type="ECO:0000259" key="11">
    <source>
        <dbReference type="PROSITE" id="PS51384"/>
    </source>
</evidence>
<dbReference type="GO" id="GO:0050660">
    <property type="term" value="F:flavin adenine dinucleotide binding"/>
    <property type="evidence" value="ECO:0007669"/>
    <property type="project" value="TreeGrafter"/>
</dbReference>
<keyword evidence="9" id="KW-0472">Membrane</keyword>
<dbReference type="InterPro" id="IPR001709">
    <property type="entry name" value="Flavoprot_Pyr_Nucl_cyt_Rdtase"/>
</dbReference>
<evidence type="ECO:0000256" key="1">
    <source>
        <dbReference type="ARBA" id="ARBA00001917"/>
    </source>
</evidence>
<feature type="compositionally biased region" description="Basic and acidic residues" evidence="8">
    <location>
        <begin position="33"/>
        <end position="47"/>
    </location>
</feature>